<reference evidence="1 3" key="1">
    <citation type="submission" date="2015-09" db="EMBL/GenBank/DDBJ databases">
        <title>Identification and resolution of microdiversity through metagenomic sequencing of parallel consortia.</title>
        <authorList>
            <person name="Nelson W.C."/>
            <person name="Romine M.F."/>
            <person name="Lindemann S.R."/>
        </authorList>
    </citation>
    <scope>NUCLEOTIDE SEQUENCE [LARGE SCALE GENOMIC DNA]</scope>
    <source>
        <strain evidence="1">HL-109</strain>
    </source>
</reference>
<accession>A0A0P7XYM1</accession>
<dbReference type="RefSeq" id="WP_275261835.1">
    <property type="nucleotide sequence ID" value="NZ_FMBM01000001.1"/>
</dbReference>
<evidence type="ECO:0000313" key="3">
    <source>
        <dbReference type="Proteomes" id="UP000050497"/>
    </source>
</evidence>
<sequence>MAGSQRETIEGSACIAVPVRAPACAPLAADALLPGLLLLISP</sequence>
<dbReference type="Proteomes" id="UP000182800">
    <property type="component" value="Unassembled WGS sequence"/>
</dbReference>
<evidence type="ECO:0000313" key="1">
    <source>
        <dbReference type="EMBL" id="KPQ09464.1"/>
    </source>
</evidence>
<dbReference type="EMBL" id="LJSX01000027">
    <property type="protein sequence ID" value="KPQ09464.1"/>
    <property type="molecule type" value="Genomic_DNA"/>
</dbReference>
<gene>
    <name evidence="2" type="ORF">GA0071312_0357</name>
    <name evidence="1" type="ORF">HLUCCO17_14725</name>
</gene>
<evidence type="ECO:0000313" key="4">
    <source>
        <dbReference type="Proteomes" id="UP000182800"/>
    </source>
</evidence>
<keyword evidence="4" id="KW-1185">Reference proteome</keyword>
<proteinExistence type="predicted"/>
<name>A0A0P7XYM1_9HYPH</name>
<dbReference type="STRING" id="1653334.GA0071312_0357"/>
<protein>
    <submittedName>
        <fullName evidence="1">Uncharacterized protein</fullName>
    </submittedName>
</protein>
<reference evidence="2 4" key="2">
    <citation type="submission" date="2016-08" db="EMBL/GenBank/DDBJ databases">
        <authorList>
            <person name="Varghese N."/>
            <person name="Submissions Spin"/>
        </authorList>
    </citation>
    <scope>NUCLEOTIDE SEQUENCE [LARGE SCALE GENOMIC DNA]</scope>
    <source>
        <strain evidence="2 4">HL-109</strain>
    </source>
</reference>
<organism evidence="1 3">
    <name type="scientific">Saliniramus fredricksonii</name>
    <dbReference type="NCBI Taxonomy" id="1653334"/>
    <lineage>
        <taxon>Bacteria</taxon>
        <taxon>Pseudomonadati</taxon>
        <taxon>Pseudomonadota</taxon>
        <taxon>Alphaproteobacteria</taxon>
        <taxon>Hyphomicrobiales</taxon>
        <taxon>Salinarimonadaceae</taxon>
        <taxon>Saliniramus</taxon>
    </lineage>
</organism>
<evidence type="ECO:0000313" key="2">
    <source>
        <dbReference type="EMBL" id="SCC78555.1"/>
    </source>
</evidence>
<dbReference type="EMBL" id="FMBM01000001">
    <property type="protein sequence ID" value="SCC78555.1"/>
    <property type="molecule type" value="Genomic_DNA"/>
</dbReference>
<dbReference type="AlphaFoldDB" id="A0A0P7XYM1"/>
<dbReference type="Proteomes" id="UP000050497">
    <property type="component" value="Unassembled WGS sequence"/>
</dbReference>
<comment type="caution">
    <text evidence="1">The sequence shown here is derived from an EMBL/GenBank/DDBJ whole genome shotgun (WGS) entry which is preliminary data.</text>
</comment>